<feature type="region of interest" description="Disordered" evidence="1">
    <location>
        <begin position="1"/>
        <end position="20"/>
    </location>
</feature>
<sequence length="140" mass="15827">MPARLKKSSTRVDSEGDKRHAPSKLVHYRLVEKEVGQPLSEFETSRNLVKLIYDCMIAHEDAVTLARVLHRDISSGNMIMYPVEVEVEEGVTQYVWTGLLNDWELSKPIASPGTAEIARRAGRTGTWQFMSVNILNNKSQ</sequence>
<organism evidence="3 4">
    <name type="scientific">Grifola frondosa</name>
    <name type="common">Maitake</name>
    <name type="synonym">Polyporus frondosus</name>
    <dbReference type="NCBI Taxonomy" id="5627"/>
    <lineage>
        <taxon>Eukaryota</taxon>
        <taxon>Fungi</taxon>
        <taxon>Dikarya</taxon>
        <taxon>Basidiomycota</taxon>
        <taxon>Agaricomycotina</taxon>
        <taxon>Agaricomycetes</taxon>
        <taxon>Polyporales</taxon>
        <taxon>Grifolaceae</taxon>
        <taxon>Grifola</taxon>
    </lineage>
</organism>
<dbReference type="Proteomes" id="UP000092993">
    <property type="component" value="Unassembled WGS sequence"/>
</dbReference>
<dbReference type="AlphaFoldDB" id="A0A1C7M9T9"/>
<dbReference type="Pfam" id="PF17667">
    <property type="entry name" value="Pkinase_fungal"/>
    <property type="match status" value="1"/>
</dbReference>
<dbReference type="PANTHER" id="PTHR38248:SF2">
    <property type="entry name" value="FUNK1 11"/>
    <property type="match status" value="1"/>
</dbReference>
<accession>A0A1C7M9T9</accession>
<evidence type="ECO:0000313" key="3">
    <source>
        <dbReference type="EMBL" id="OBZ73638.1"/>
    </source>
</evidence>
<evidence type="ECO:0000259" key="2">
    <source>
        <dbReference type="PROSITE" id="PS50011"/>
    </source>
</evidence>
<reference evidence="3 4" key="1">
    <citation type="submission" date="2016-03" db="EMBL/GenBank/DDBJ databases">
        <title>Whole genome sequencing of Grifola frondosa 9006-11.</title>
        <authorList>
            <person name="Min B."/>
            <person name="Park H."/>
            <person name="Kim J.-G."/>
            <person name="Cho H."/>
            <person name="Oh Y.-L."/>
            <person name="Kong W.-S."/>
            <person name="Choi I.-G."/>
        </authorList>
    </citation>
    <scope>NUCLEOTIDE SEQUENCE [LARGE SCALE GENOMIC DNA]</scope>
    <source>
        <strain evidence="3 4">9006-11</strain>
    </source>
</reference>
<comment type="caution">
    <text evidence="3">The sequence shown here is derived from an EMBL/GenBank/DDBJ whole genome shotgun (WGS) entry which is preliminary data.</text>
</comment>
<dbReference type="InterPro" id="IPR000719">
    <property type="entry name" value="Prot_kinase_dom"/>
</dbReference>
<name>A0A1C7M9T9_GRIFR</name>
<keyword evidence="4" id="KW-1185">Reference proteome</keyword>
<evidence type="ECO:0000313" key="4">
    <source>
        <dbReference type="Proteomes" id="UP000092993"/>
    </source>
</evidence>
<protein>
    <recommendedName>
        <fullName evidence="2">Protein kinase domain-containing protein</fullName>
    </recommendedName>
</protein>
<dbReference type="GO" id="GO:0004672">
    <property type="term" value="F:protein kinase activity"/>
    <property type="evidence" value="ECO:0007669"/>
    <property type="project" value="InterPro"/>
</dbReference>
<evidence type="ECO:0000256" key="1">
    <source>
        <dbReference type="SAM" id="MobiDB-lite"/>
    </source>
</evidence>
<dbReference type="EMBL" id="LUGG01000006">
    <property type="protein sequence ID" value="OBZ73638.1"/>
    <property type="molecule type" value="Genomic_DNA"/>
</dbReference>
<dbReference type="PROSITE" id="PS50011">
    <property type="entry name" value="PROTEIN_KINASE_DOM"/>
    <property type="match status" value="1"/>
</dbReference>
<feature type="domain" description="Protein kinase" evidence="2">
    <location>
        <begin position="1"/>
        <end position="140"/>
    </location>
</feature>
<gene>
    <name evidence="3" type="ORF">A0H81_06293</name>
</gene>
<dbReference type="PANTHER" id="PTHR38248">
    <property type="entry name" value="FUNK1 6"/>
    <property type="match status" value="1"/>
</dbReference>
<dbReference type="OrthoDB" id="2757790at2759"/>
<dbReference type="InterPro" id="IPR040976">
    <property type="entry name" value="Pkinase_fungal"/>
</dbReference>
<proteinExistence type="predicted"/>
<feature type="compositionally biased region" description="Basic and acidic residues" evidence="1">
    <location>
        <begin position="10"/>
        <end position="20"/>
    </location>
</feature>
<dbReference type="GO" id="GO:0005524">
    <property type="term" value="F:ATP binding"/>
    <property type="evidence" value="ECO:0007669"/>
    <property type="project" value="InterPro"/>
</dbReference>